<feature type="region of interest" description="Disordered" evidence="2">
    <location>
        <begin position="338"/>
        <end position="383"/>
    </location>
</feature>
<dbReference type="VEuPathDB" id="TriTrypDB:TcIL3000_7_1440"/>
<evidence type="ECO:0000259" key="3">
    <source>
        <dbReference type="PROSITE" id="PS50103"/>
    </source>
</evidence>
<dbReference type="SMART" id="SM00356">
    <property type="entry name" value="ZnF_C3H1"/>
    <property type="match status" value="2"/>
</dbReference>
<feature type="zinc finger region" description="C3H1-type" evidence="1">
    <location>
        <begin position="74"/>
        <end position="96"/>
    </location>
</feature>
<reference evidence="4" key="1">
    <citation type="journal article" date="2012" name="Proc. Natl. Acad. Sci. U.S.A.">
        <title>Antigenic diversity is generated by distinct evolutionary mechanisms in African trypanosome species.</title>
        <authorList>
            <person name="Jackson A.P."/>
            <person name="Berry A."/>
            <person name="Aslett M."/>
            <person name="Allison H.C."/>
            <person name="Burton P."/>
            <person name="Vavrova-Anderson J."/>
            <person name="Brown R."/>
            <person name="Browne H."/>
            <person name="Corton N."/>
            <person name="Hauser H."/>
            <person name="Gamble J."/>
            <person name="Gilderthorp R."/>
            <person name="Marcello L."/>
            <person name="McQuillan J."/>
            <person name="Otto T.D."/>
            <person name="Quail M.A."/>
            <person name="Sanders M.J."/>
            <person name="van Tonder A."/>
            <person name="Ginger M.L."/>
            <person name="Field M.C."/>
            <person name="Barry J.D."/>
            <person name="Hertz-Fowler C."/>
            <person name="Berriman M."/>
        </authorList>
    </citation>
    <scope>NUCLEOTIDE SEQUENCE</scope>
    <source>
        <strain evidence="4">IL3000</strain>
    </source>
</reference>
<feature type="compositionally biased region" description="Low complexity" evidence="2">
    <location>
        <begin position="201"/>
        <end position="211"/>
    </location>
</feature>
<keyword evidence="1" id="KW-0863">Zinc-finger</keyword>
<evidence type="ECO:0000256" key="2">
    <source>
        <dbReference type="SAM" id="MobiDB-lite"/>
    </source>
</evidence>
<dbReference type="PANTHER" id="PTHR37035:SF2">
    <property type="entry name" value="C3H1-TYPE DOMAIN-CONTAINING PROTEIN"/>
    <property type="match status" value="1"/>
</dbReference>
<proteinExistence type="predicted"/>
<name>G0UPM6_TRYCI</name>
<keyword evidence="1" id="KW-0862">Zinc</keyword>
<evidence type="ECO:0000313" key="4">
    <source>
        <dbReference type="EMBL" id="CCC91337.1"/>
    </source>
</evidence>
<dbReference type="InterPro" id="IPR053125">
    <property type="entry name" value="RNA-bd_mRNA_stabilization_reg"/>
</dbReference>
<dbReference type="PANTHER" id="PTHR37035">
    <property type="entry name" value="C3H1-TYPE DOMAIN-CONTAINING PROTEIN-RELATED"/>
    <property type="match status" value="1"/>
</dbReference>
<sequence>MSFSMNMMAHSSQSLGSQHSAHSHHSGYNVTGTSSTKTLPFVDALDHLSTKLRIPGTAVELTNAMLDDGLVPGICRLYLEGRCRQGARCFQVHANPDVVAALRQEALEKPSCCFYHGVPCSYEGLPLNLQVNIGKVSVVLPRMGPTNCLWSAYAERGENQLEVPRERVCREHRRGLCRFGEECGFLHICREISLGGEETHSSGSGSTRRGSNTSPCSSASGRRADTNSPGGSPSSHQGSGSRGTNGSKRHSGDRKSADWTSGHYQRHPRRVVDDSNGSFYSFQSKSCPPAANNPHWQPYGDTSHLHYGHGFSYSNSYMGDGMEYHNPYSVYQTHHSFSNQQGEEGTGEVPVFRGPLLRPLGSAPRQNQGNMRHNPYGDGSLGQ</sequence>
<dbReference type="InterPro" id="IPR000571">
    <property type="entry name" value="Znf_CCCH"/>
</dbReference>
<dbReference type="GO" id="GO:0008270">
    <property type="term" value="F:zinc ion binding"/>
    <property type="evidence" value="ECO:0007669"/>
    <property type="project" value="UniProtKB-KW"/>
</dbReference>
<dbReference type="AlphaFoldDB" id="G0UPM6"/>
<organism evidence="4">
    <name type="scientific">Trypanosoma congolense (strain IL3000)</name>
    <dbReference type="NCBI Taxonomy" id="1068625"/>
    <lineage>
        <taxon>Eukaryota</taxon>
        <taxon>Discoba</taxon>
        <taxon>Euglenozoa</taxon>
        <taxon>Kinetoplastea</taxon>
        <taxon>Metakinetoplastina</taxon>
        <taxon>Trypanosomatida</taxon>
        <taxon>Trypanosomatidae</taxon>
        <taxon>Trypanosoma</taxon>
        <taxon>Nannomonas</taxon>
    </lineage>
</organism>
<dbReference type="PROSITE" id="PS50103">
    <property type="entry name" value="ZF_C3H1"/>
    <property type="match status" value="2"/>
</dbReference>
<dbReference type="EMBL" id="HE575320">
    <property type="protein sequence ID" value="CCC91337.1"/>
    <property type="molecule type" value="Genomic_DNA"/>
</dbReference>
<feature type="zinc finger region" description="C3H1-type" evidence="1">
    <location>
        <begin position="164"/>
        <end position="190"/>
    </location>
</feature>
<feature type="domain" description="C3H1-type" evidence="3">
    <location>
        <begin position="74"/>
        <end position="96"/>
    </location>
</feature>
<feature type="domain" description="C3H1-type" evidence="3">
    <location>
        <begin position="164"/>
        <end position="190"/>
    </location>
</feature>
<accession>G0UPM6</accession>
<evidence type="ECO:0000256" key="1">
    <source>
        <dbReference type="PROSITE-ProRule" id="PRU00723"/>
    </source>
</evidence>
<feature type="region of interest" description="Disordered" evidence="2">
    <location>
        <begin position="197"/>
        <end position="277"/>
    </location>
</feature>
<feature type="compositionally biased region" description="Low complexity" evidence="2">
    <location>
        <begin position="228"/>
        <end position="239"/>
    </location>
</feature>
<gene>
    <name evidence="4" type="ORF">TCIL3000_7_1440</name>
</gene>
<protein>
    <submittedName>
        <fullName evidence="4">Uncharacterized protein TCIL3000_7_1440</fullName>
    </submittedName>
</protein>
<keyword evidence="1" id="KW-0479">Metal-binding</keyword>